<keyword evidence="1" id="KW-1133">Transmembrane helix</keyword>
<feature type="transmembrane region" description="Helical" evidence="1">
    <location>
        <begin position="85"/>
        <end position="105"/>
    </location>
</feature>
<protein>
    <submittedName>
        <fullName evidence="2">Uncharacterized protein</fullName>
    </submittedName>
</protein>
<evidence type="ECO:0000313" key="2">
    <source>
        <dbReference type="EMBL" id="MFD2742801.1"/>
    </source>
</evidence>
<dbReference type="EMBL" id="JBHUMB010000006">
    <property type="protein sequence ID" value="MFD2742801.1"/>
    <property type="molecule type" value="Genomic_DNA"/>
</dbReference>
<feature type="transmembrane region" description="Helical" evidence="1">
    <location>
        <begin position="53"/>
        <end position="73"/>
    </location>
</feature>
<dbReference type="Proteomes" id="UP001597418">
    <property type="component" value="Unassembled WGS sequence"/>
</dbReference>
<dbReference type="RefSeq" id="WP_066754828.1">
    <property type="nucleotide sequence ID" value="NZ_JBHUMB010000006.1"/>
</dbReference>
<accession>A0ABW5UA60</accession>
<organism evidence="2 3">
    <name type="scientific">Sphingobacterium populi</name>
    <dbReference type="NCBI Taxonomy" id="1812824"/>
    <lineage>
        <taxon>Bacteria</taxon>
        <taxon>Pseudomonadati</taxon>
        <taxon>Bacteroidota</taxon>
        <taxon>Sphingobacteriia</taxon>
        <taxon>Sphingobacteriales</taxon>
        <taxon>Sphingobacteriaceae</taxon>
        <taxon>Sphingobacterium</taxon>
    </lineage>
</organism>
<sequence>MKSSSSKNHTTSKIVAKSILRLFFVLFAMLLAFYVTQDATQLSRINLYFTNRWFLLFPVTLFVIFVGLLILVLKTKYARDEYNWLMSLSGGFLIAYTLLLFARIYPLVFG</sequence>
<comment type="caution">
    <text evidence="2">The sequence shown here is derived from an EMBL/GenBank/DDBJ whole genome shotgun (WGS) entry which is preliminary data.</text>
</comment>
<keyword evidence="1" id="KW-0812">Transmembrane</keyword>
<evidence type="ECO:0000256" key="1">
    <source>
        <dbReference type="SAM" id="Phobius"/>
    </source>
</evidence>
<evidence type="ECO:0000313" key="3">
    <source>
        <dbReference type="Proteomes" id="UP001597418"/>
    </source>
</evidence>
<name>A0ABW5UA60_9SPHI</name>
<reference evidence="3" key="1">
    <citation type="journal article" date="2019" name="Int. J. Syst. Evol. Microbiol.">
        <title>The Global Catalogue of Microorganisms (GCM) 10K type strain sequencing project: providing services to taxonomists for standard genome sequencing and annotation.</title>
        <authorList>
            <consortium name="The Broad Institute Genomics Platform"/>
            <consortium name="The Broad Institute Genome Sequencing Center for Infectious Disease"/>
            <person name="Wu L."/>
            <person name="Ma J."/>
        </authorList>
    </citation>
    <scope>NUCLEOTIDE SEQUENCE [LARGE SCALE GENOMIC DNA]</scope>
    <source>
        <strain evidence="3">KCTC 42247</strain>
    </source>
</reference>
<keyword evidence="1" id="KW-0472">Membrane</keyword>
<gene>
    <name evidence="2" type="ORF">ACFSQ6_05280</name>
</gene>
<keyword evidence="3" id="KW-1185">Reference proteome</keyword>
<proteinExistence type="predicted"/>